<gene>
    <name evidence="5" type="ORF">Poly51_45970</name>
</gene>
<feature type="domain" description="Purple acid phosphatase N-terminal" evidence="4">
    <location>
        <begin position="37"/>
        <end position="129"/>
    </location>
</feature>
<dbReference type="SUPFAM" id="SSF56300">
    <property type="entry name" value="Metallo-dependent phosphatases"/>
    <property type="match status" value="1"/>
</dbReference>
<sequence length="405" mass="44950" precursor="true">MTMTIPFHYFLTLLFAGALLTSQPSAFADAPLAGTAPAQWRVVWSDDPTTTATIAWSTKSAGRDHSVRFKAKDSDDGDATTLAESGRYTGGSFELYYHHSKLTDLRPGTAYEIQMISDTESSPVFYFVTASDTDREFSILHGGDSRSDRDARRRVNTMISEMAEASFDNDDPADDIIAFAHGGDYVVSGTKMELWSVWMSDHELTTMTDGRLLPIIPARGNHDKGKPFNKVFGFPDGDLNYYGISIGPKVRMVTLNSEISTAGDQATWLNEELSRSRANHRWLLAQYHRPVYPAVKEAGAGLKTWVPLFEKFDVDLVCEADGHNIKRTVPIRDGQLDQTGVVYIGEGGLGVPQRTPKTDRWFIQSPGMADQGHHVFVLTFGKDAMHGKCVLEGGKIRDEFTRQPR</sequence>
<evidence type="ECO:0000313" key="6">
    <source>
        <dbReference type="Proteomes" id="UP000318288"/>
    </source>
</evidence>
<evidence type="ECO:0000256" key="2">
    <source>
        <dbReference type="SAM" id="SignalP"/>
    </source>
</evidence>
<dbReference type="PANTHER" id="PTHR22953:SF153">
    <property type="entry name" value="PURPLE ACID PHOSPHATASE"/>
    <property type="match status" value="1"/>
</dbReference>
<name>A0A5C6EMA7_9BACT</name>
<dbReference type="InterPro" id="IPR015914">
    <property type="entry name" value="PAPs_N"/>
</dbReference>
<dbReference type="InterPro" id="IPR008963">
    <property type="entry name" value="Purple_acid_Pase-like_N"/>
</dbReference>
<feature type="signal peptide" evidence="2">
    <location>
        <begin position="1"/>
        <end position="28"/>
    </location>
</feature>
<dbReference type="PANTHER" id="PTHR22953">
    <property type="entry name" value="ACID PHOSPHATASE RELATED"/>
    <property type="match status" value="1"/>
</dbReference>
<accession>A0A5C6EMA7</accession>
<dbReference type="Proteomes" id="UP000318288">
    <property type="component" value="Unassembled WGS sequence"/>
</dbReference>
<dbReference type="SUPFAM" id="SSF49363">
    <property type="entry name" value="Purple acid phosphatase, N-terminal domain"/>
    <property type="match status" value="1"/>
</dbReference>
<evidence type="ECO:0000259" key="4">
    <source>
        <dbReference type="Pfam" id="PF16656"/>
    </source>
</evidence>
<evidence type="ECO:0000256" key="1">
    <source>
        <dbReference type="ARBA" id="ARBA00022729"/>
    </source>
</evidence>
<dbReference type="GO" id="GO:0046872">
    <property type="term" value="F:metal ion binding"/>
    <property type="evidence" value="ECO:0007669"/>
    <property type="project" value="InterPro"/>
</dbReference>
<protein>
    <recommendedName>
        <fullName evidence="7">PhoD-like phosphatase</fullName>
    </recommendedName>
</protein>
<dbReference type="Gene3D" id="2.60.40.380">
    <property type="entry name" value="Purple acid phosphatase-like, N-terminal"/>
    <property type="match status" value="1"/>
</dbReference>
<dbReference type="InterPro" id="IPR039331">
    <property type="entry name" value="PAPs-like"/>
</dbReference>
<dbReference type="Pfam" id="PF00149">
    <property type="entry name" value="Metallophos"/>
    <property type="match status" value="1"/>
</dbReference>
<feature type="chain" id="PRO_5023026307" description="PhoD-like phosphatase" evidence="2">
    <location>
        <begin position="29"/>
        <end position="405"/>
    </location>
</feature>
<evidence type="ECO:0008006" key="7">
    <source>
        <dbReference type="Google" id="ProtNLM"/>
    </source>
</evidence>
<dbReference type="EMBL" id="SJPW01000006">
    <property type="protein sequence ID" value="TWU48696.1"/>
    <property type="molecule type" value="Genomic_DNA"/>
</dbReference>
<feature type="domain" description="Calcineurin-like phosphoesterase" evidence="3">
    <location>
        <begin position="174"/>
        <end position="321"/>
    </location>
</feature>
<dbReference type="Gene3D" id="3.60.21.10">
    <property type="match status" value="1"/>
</dbReference>
<evidence type="ECO:0000259" key="3">
    <source>
        <dbReference type="Pfam" id="PF00149"/>
    </source>
</evidence>
<keyword evidence="6" id="KW-1185">Reference proteome</keyword>
<organism evidence="5 6">
    <name type="scientific">Rubripirellula tenax</name>
    <dbReference type="NCBI Taxonomy" id="2528015"/>
    <lineage>
        <taxon>Bacteria</taxon>
        <taxon>Pseudomonadati</taxon>
        <taxon>Planctomycetota</taxon>
        <taxon>Planctomycetia</taxon>
        <taxon>Pirellulales</taxon>
        <taxon>Pirellulaceae</taxon>
        <taxon>Rubripirellula</taxon>
    </lineage>
</organism>
<comment type="caution">
    <text evidence="5">The sequence shown here is derived from an EMBL/GenBank/DDBJ whole genome shotgun (WGS) entry which is preliminary data.</text>
</comment>
<dbReference type="InterPro" id="IPR029052">
    <property type="entry name" value="Metallo-depent_PP-like"/>
</dbReference>
<reference evidence="5 6" key="1">
    <citation type="submission" date="2019-02" db="EMBL/GenBank/DDBJ databases">
        <title>Deep-cultivation of Planctomycetes and their phenomic and genomic characterization uncovers novel biology.</title>
        <authorList>
            <person name="Wiegand S."/>
            <person name="Jogler M."/>
            <person name="Boedeker C."/>
            <person name="Pinto D."/>
            <person name="Vollmers J."/>
            <person name="Rivas-Marin E."/>
            <person name="Kohn T."/>
            <person name="Peeters S.H."/>
            <person name="Heuer A."/>
            <person name="Rast P."/>
            <person name="Oberbeckmann S."/>
            <person name="Bunk B."/>
            <person name="Jeske O."/>
            <person name="Meyerdierks A."/>
            <person name="Storesund J.E."/>
            <person name="Kallscheuer N."/>
            <person name="Luecker S."/>
            <person name="Lage O.M."/>
            <person name="Pohl T."/>
            <person name="Merkel B.J."/>
            <person name="Hornburger P."/>
            <person name="Mueller R.-W."/>
            <person name="Bruemmer F."/>
            <person name="Labrenz M."/>
            <person name="Spormann A.M."/>
            <person name="Op Den Camp H."/>
            <person name="Overmann J."/>
            <person name="Amann R."/>
            <person name="Jetten M.S.M."/>
            <person name="Mascher T."/>
            <person name="Medema M.H."/>
            <person name="Devos D.P."/>
            <person name="Kaster A.-K."/>
            <person name="Ovreas L."/>
            <person name="Rohde M."/>
            <person name="Galperin M.Y."/>
            <person name="Jogler C."/>
        </authorList>
    </citation>
    <scope>NUCLEOTIDE SEQUENCE [LARGE SCALE GENOMIC DNA]</scope>
    <source>
        <strain evidence="5 6">Poly51</strain>
    </source>
</reference>
<dbReference type="GO" id="GO:0003993">
    <property type="term" value="F:acid phosphatase activity"/>
    <property type="evidence" value="ECO:0007669"/>
    <property type="project" value="InterPro"/>
</dbReference>
<dbReference type="InterPro" id="IPR004843">
    <property type="entry name" value="Calcineurin-like_PHP"/>
</dbReference>
<dbReference type="Pfam" id="PF16656">
    <property type="entry name" value="Pur_ac_phosph_N"/>
    <property type="match status" value="1"/>
</dbReference>
<evidence type="ECO:0000313" key="5">
    <source>
        <dbReference type="EMBL" id="TWU48696.1"/>
    </source>
</evidence>
<dbReference type="AlphaFoldDB" id="A0A5C6EMA7"/>
<dbReference type="RefSeq" id="WP_246114686.1">
    <property type="nucleotide sequence ID" value="NZ_SJPW01000006.1"/>
</dbReference>
<proteinExistence type="predicted"/>
<keyword evidence="1 2" id="KW-0732">Signal</keyword>